<evidence type="ECO:0000256" key="1">
    <source>
        <dbReference type="ARBA" id="ARBA00008455"/>
    </source>
</evidence>
<feature type="signal peptide" evidence="7">
    <location>
        <begin position="1"/>
        <end position="16"/>
    </location>
</feature>
<evidence type="ECO:0000256" key="5">
    <source>
        <dbReference type="ARBA" id="ARBA00023145"/>
    </source>
</evidence>
<feature type="domain" description="Peptidase C1A papain C-terminal" evidence="8">
    <location>
        <begin position="461"/>
        <end position="677"/>
    </location>
</feature>
<keyword evidence="5" id="KW-0865">Zymogen</keyword>
<dbReference type="InterPro" id="IPR000668">
    <property type="entry name" value="Peptidase_C1A_C"/>
</dbReference>
<dbReference type="InterPro" id="IPR013201">
    <property type="entry name" value="Prot_inhib_I29"/>
</dbReference>
<evidence type="ECO:0000259" key="9">
    <source>
        <dbReference type="SMART" id="SM00848"/>
    </source>
</evidence>
<keyword evidence="4" id="KW-0788">Thiol protease</keyword>
<keyword evidence="7" id="KW-0732">Signal</keyword>
<evidence type="ECO:0000313" key="10">
    <source>
        <dbReference type="EMBL" id="CAH3119406.1"/>
    </source>
</evidence>
<dbReference type="InterPro" id="IPR025661">
    <property type="entry name" value="Pept_asp_AS"/>
</dbReference>
<dbReference type="Pfam" id="PF08246">
    <property type="entry name" value="Inhibitor_I29"/>
    <property type="match status" value="2"/>
</dbReference>
<feature type="chain" id="PRO_5047042010" description="Cathepsin L" evidence="7">
    <location>
        <begin position="17"/>
        <end position="678"/>
    </location>
</feature>
<keyword evidence="3" id="KW-0378">Hydrolase</keyword>
<evidence type="ECO:0000313" key="11">
    <source>
        <dbReference type="Proteomes" id="UP001159405"/>
    </source>
</evidence>
<protein>
    <recommendedName>
        <fullName evidence="12">Cathepsin L</fullName>
    </recommendedName>
</protein>
<dbReference type="SMART" id="SM00645">
    <property type="entry name" value="Pept_C1"/>
    <property type="match status" value="2"/>
</dbReference>
<evidence type="ECO:0008006" key="12">
    <source>
        <dbReference type="Google" id="ProtNLM"/>
    </source>
</evidence>
<keyword evidence="11" id="KW-1185">Reference proteome</keyword>
<dbReference type="SMART" id="SM00848">
    <property type="entry name" value="Inhibitor_I29"/>
    <property type="match status" value="2"/>
</dbReference>
<dbReference type="PRINTS" id="PR00705">
    <property type="entry name" value="PAPAIN"/>
</dbReference>
<dbReference type="Pfam" id="PF00112">
    <property type="entry name" value="Peptidase_C1"/>
    <property type="match status" value="2"/>
</dbReference>
<evidence type="ECO:0000256" key="3">
    <source>
        <dbReference type="ARBA" id="ARBA00022801"/>
    </source>
</evidence>
<dbReference type="InterPro" id="IPR038765">
    <property type="entry name" value="Papain-like_cys_pep_sf"/>
</dbReference>
<evidence type="ECO:0000256" key="2">
    <source>
        <dbReference type="ARBA" id="ARBA00022670"/>
    </source>
</evidence>
<dbReference type="EMBL" id="CALNXK010000033">
    <property type="protein sequence ID" value="CAH3119406.1"/>
    <property type="molecule type" value="Genomic_DNA"/>
</dbReference>
<evidence type="ECO:0000256" key="6">
    <source>
        <dbReference type="ARBA" id="ARBA00023157"/>
    </source>
</evidence>
<dbReference type="PROSITE" id="PS00639">
    <property type="entry name" value="THIOL_PROTEASE_HIS"/>
    <property type="match status" value="2"/>
</dbReference>
<feature type="domain" description="Cathepsin propeptide inhibitor" evidence="9">
    <location>
        <begin position="31"/>
        <end position="86"/>
    </location>
</feature>
<dbReference type="InterPro" id="IPR000169">
    <property type="entry name" value="Pept_cys_AS"/>
</dbReference>
<dbReference type="SUPFAM" id="SSF54001">
    <property type="entry name" value="Cysteine proteinases"/>
    <property type="match status" value="2"/>
</dbReference>
<dbReference type="InterPro" id="IPR025660">
    <property type="entry name" value="Pept_his_AS"/>
</dbReference>
<evidence type="ECO:0000256" key="4">
    <source>
        <dbReference type="ARBA" id="ARBA00022807"/>
    </source>
</evidence>
<evidence type="ECO:0000259" key="8">
    <source>
        <dbReference type="SMART" id="SM00645"/>
    </source>
</evidence>
<feature type="domain" description="Cathepsin propeptide inhibitor" evidence="9">
    <location>
        <begin position="372"/>
        <end position="429"/>
    </location>
</feature>
<evidence type="ECO:0000256" key="7">
    <source>
        <dbReference type="SAM" id="SignalP"/>
    </source>
</evidence>
<comment type="similarity">
    <text evidence="1">Belongs to the peptidase C1 family.</text>
</comment>
<keyword evidence="2" id="KW-0645">Protease</keyword>
<reference evidence="10 11" key="1">
    <citation type="submission" date="2022-05" db="EMBL/GenBank/DDBJ databases">
        <authorList>
            <consortium name="Genoscope - CEA"/>
            <person name="William W."/>
        </authorList>
    </citation>
    <scope>NUCLEOTIDE SEQUENCE [LARGE SCALE GENOMIC DNA]</scope>
</reference>
<sequence length="678" mass="75383">MKCLMLIALSFGISVAWPPKPNSDPLEDPSWKAWKSFHGKSYGDVGEERVRNFIWQDNLKKIVSHNEVHKYKLAMNHLGDLTSQEVKEMLNGYKMRKNPKDSKEKASTYLPPANLKIPDTVDWREEGYVTPVKNQGHCGSCWSFSTTGSLEGQNFRKTGQLVSLSEQNLVDCSSSYGNNGCHGGLMDNAFKYIRDNGGIDTEYSYPYQAQVGYCRFNASDVGATDTGYTDIPSGDEDSLQSAVASVGPISVAIDASHRSFQFYHTGVYDEPACSSTQLDHGVLVVGYGNDDGQDYWLIKNRKDMDPHGRLQANGHEFLSVFVCGYSLAQQSEVGVPSLHLLIIMVQLLTLTLVITLCCSLAMSKLLIKDNVWQAWKEFHDKKYESDDEESLRYTIWNENHKSIERHNSDEHSTFQLEMNHLGDMTSKEVHLILNGYNRQYKSTKNQNSEASSFLPPNNIELPKTVDWRKKGYVTPVKNQGQCGSCWAFSTTGSLEGQHFKKTGKLVSLSEQNLVDCSEKFGNYGCEGGLMTNAFRYIKANKGIDTEKSYPYVAEDEKCRFNASSVGADDTGYVNITSGDEKALKVAVGTVGPISVAIDAGHLSFQFYKKGVYKEPACSSTLLDHGVLAVGYGTTDDGQDYWLVKNSWGASWGDKGYIMMARNNNNMCGIATSASYPLV</sequence>
<comment type="caution">
    <text evidence="10">The sequence shown here is derived from an EMBL/GenBank/DDBJ whole genome shotgun (WGS) entry which is preliminary data.</text>
</comment>
<dbReference type="PANTHER" id="PTHR12411">
    <property type="entry name" value="CYSTEINE PROTEASE FAMILY C1-RELATED"/>
    <property type="match status" value="1"/>
</dbReference>
<dbReference type="Proteomes" id="UP001159405">
    <property type="component" value="Unassembled WGS sequence"/>
</dbReference>
<dbReference type="PROSITE" id="PS00640">
    <property type="entry name" value="THIOL_PROTEASE_ASN"/>
    <property type="match status" value="1"/>
</dbReference>
<dbReference type="InterPro" id="IPR013128">
    <property type="entry name" value="Peptidase_C1A"/>
</dbReference>
<dbReference type="Gene3D" id="3.90.70.10">
    <property type="entry name" value="Cysteine proteinases"/>
    <property type="match status" value="2"/>
</dbReference>
<name>A0ABN8NRH6_9CNID</name>
<feature type="domain" description="Peptidase C1A papain C-terminal" evidence="8">
    <location>
        <begin position="117"/>
        <end position="323"/>
    </location>
</feature>
<dbReference type="PROSITE" id="PS00139">
    <property type="entry name" value="THIOL_PROTEASE_CYS"/>
    <property type="match status" value="2"/>
</dbReference>
<gene>
    <name evidence="10" type="ORF">PLOB_00027336</name>
</gene>
<dbReference type="CDD" id="cd02248">
    <property type="entry name" value="Peptidase_C1A"/>
    <property type="match status" value="2"/>
</dbReference>
<accession>A0ABN8NRH6</accession>
<organism evidence="10 11">
    <name type="scientific">Porites lobata</name>
    <dbReference type="NCBI Taxonomy" id="104759"/>
    <lineage>
        <taxon>Eukaryota</taxon>
        <taxon>Metazoa</taxon>
        <taxon>Cnidaria</taxon>
        <taxon>Anthozoa</taxon>
        <taxon>Hexacorallia</taxon>
        <taxon>Scleractinia</taxon>
        <taxon>Fungiina</taxon>
        <taxon>Poritidae</taxon>
        <taxon>Porites</taxon>
    </lineage>
</organism>
<proteinExistence type="inferred from homology"/>
<dbReference type="InterPro" id="IPR039417">
    <property type="entry name" value="Peptidase_C1A_papain-like"/>
</dbReference>
<keyword evidence="6" id="KW-1015">Disulfide bond</keyword>